<organism evidence="2">
    <name type="scientific">Anopheles sinensis</name>
    <name type="common">Mosquito</name>
    <dbReference type="NCBI Taxonomy" id="74873"/>
    <lineage>
        <taxon>Eukaryota</taxon>
        <taxon>Metazoa</taxon>
        <taxon>Ecdysozoa</taxon>
        <taxon>Arthropoda</taxon>
        <taxon>Hexapoda</taxon>
        <taxon>Insecta</taxon>
        <taxon>Pterygota</taxon>
        <taxon>Neoptera</taxon>
        <taxon>Endopterygota</taxon>
        <taxon>Diptera</taxon>
        <taxon>Nematocera</taxon>
        <taxon>Culicoidea</taxon>
        <taxon>Culicidae</taxon>
        <taxon>Anophelinae</taxon>
        <taxon>Anopheles</taxon>
    </lineage>
</organism>
<evidence type="ECO:0000313" key="4">
    <source>
        <dbReference type="Proteomes" id="UP000030765"/>
    </source>
</evidence>
<evidence type="ECO:0000313" key="3">
    <source>
        <dbReference type="EnsemblMetazoa" id="ASIC017673-PA"/>
    </source>
</evidence>
<keyword evidence="4" id="KW-1185">Reference proteome</keyword>
<dbReference type="STRING" id="74873.A0A084WGX9"/>
<feature type="region of interest" description="Disordered" evidence="1">
    <location>
        <begin position="1"/>
        <end position="47"/>
    </location>
</feature>
<reference evidence="3" key="2">
    <citation type="submission" date="2020-05" db="UniProtKB">
        <authorList>
            <consortium name="EnsemblMetazoa"/>
        </authorList>
    </citation>
    <scope>IDENTIFICATION</scope>
</reference>
<dbReference type="EnsemblMetazoa" id="ASIC017673-RA">
    <property type="protein sequence ID" value="ASIC017673-PA"/>
    <property type="gene ID" value="ASIC017673"/>
</dbReference>
<dbReference type="Proteomes" id="UP000030765">
    <property type="component" value="Unassembled WGS sequence"/>
</dbReference>
<reference evidence="2 4" key="1">
    <citation type="journal article" date="2014" name="BMC Genomics">
        <title>Genome sequence of Anopheles sinensis provides insight into genetics basis of mosquito competence for malaria parasites.</title>
        <authorList>
            <person name="Zhou D."/>
            <person name="Zhang D."/>
            <person name="Ding G."/>
            <person name="Shi L."/>
            <person name="Hou Q."/>
            <person name="Ye Y."/>
            <person name="Xu Y."/>
            <person name="Zhou H."/>
            <person name="Xiong C."/>
            <person name="Li S."/>
            <person name="Yu J."/>
            <person name="Hong S."/>
            <person name="Yu X."/>
            <person name="Zou P."/>
            <person name="Chen C."/>
            <person name="Chang X."/>
            <person name="Wang W."/>
            <person name="Lv Y."/>
            <person name="Sun Y."/>
            <person name="Ma L."/>
            <person name="Shen B."/>
            <person name="Zhu C."/>
        </authorList>
    </citation>
    <scope>NUCLEOTIDE SEQUENCE [LARGE SCALE GENOMIC DNA]</scope>
</reference>
<gene>
    <name evidence="2" type="ORF">ZHAS_00017673</name>
</gene>
<dbReference type="EMBL" id="ATLV01023767">
    <property type="status" value="NOT_ANNOTATED_CDS"/>
    <property type="molecule type" value="Genomic_DNA"/>
</dbReference>
<evidence type="ECO:0000313" key="2">
    <source>
        <dbReference type="EMBL" id="KFB49473.1"/>
    </source>
</evidence>
<evidence type="ECO:0000256" key="1">
    <source>
        <dbReference type="SAM" id="MobiDB-lite"/>
    </source>
</evidence>
<dbReference type="VEuPathDB" id="VectorBase:ASIC017673"/>
<dbReference type="EMBL" id="KE525346">
    <property type="protein sequence ID" value="KFB49473.1"/>
    <property type="molecule type" value="Genomic_DNA"/>
</dbReference>
<feature type="region of interest" description="Disordered" evidence="1">
    <location>
        <begin position="242"/>
        <end position="262"/>
    </location>
</feature>
<feature type="compositionally biased region" description="Basic and acidic residues" evidence="1">
    <location>
        <begin position="145"/>
        <end position="170"/>
    </location>
</feature>
<feature type="compositionally biased region" description="Basic and acidic residues" evidence="1">
    <location>
        <begin position="252"/>
        <end position="262"/>
    </location>
</feature>
<accession>A0A084WGX9</accession>
<feature type="compositionally biased region" description="Polar residues" evidence="1">
    <location>
        <begin position="189"/>
        <end position="200"/>
    </location>
</feature>
<name>A0A084WGX9_ANOSI</name>
<sequence length="333" mass="35087">MFVASIEQTQQQQPSKKFSKTPGRERKPTQAKKGTNGKGGTSGAQQYKGTALQFNSLGGQQHKSTTLGTILQNASVPVSSGAGGGSVWGENCARFSDVVAQMSSTKSGQQQQQQSGTASSPLLGMEFLLGLPLNANAPPSGSTPKPKDATRKQCKSKDDSYLVGAEERESSAPFVATSASPDLGPIGTSKKSPTGSNNGVSGCDAEETDGFGGRTNEDRAALASGCVAKSWEPFGGHVLHNPGQLASATTESNRDEIGQRNHHQSDSFFSQSFADFHHRTNDQFRGISSMAGGAQFRRVCVSGSHAQRWSGHGQQLYRWWFPGTLDASAATDG</sequence>
<feature type="region of interest" description="Disordered" evidence="1">
    <location>
        <begin position="132"/>
        <end position="216"/>
    </location>
</feature>
<feature type="compositionally biased region" description="Polar residues" evidence="1">
    <location>
        <begin position="1"/>
        <end position="16"/>
    </location>
</feature>
<dbReference type="VEuPathDB" id="VectorBase:ASIS012372"/>
<dbReference type="AlphaFoldDB" id="A0A084WGX9"/>
<protein>
    <submittedName>
        <fullName evidence="2">AGAP008098-PA-like protein</fullName>
    </submittedName>
</protein>
<proteinExistence type="predicted"/>